<dbReference type="Proteomes" id="UP001172155">
    <property type="component" value="Unassembled WGS sequence"/>
</dbReference>
<reference evidence="2" key="1">
    <citation type="submission" date="2023-06" db="EMBL/GenBank/DDBJ databases">
        <title>Genome-scale phylogeny and comparative genomics of the fungal order Sordariales.</title>
        <authorList>
            <consortium name="Lawrence Berkeley National Laboratory"/>
            <person name="Hensen N."/>
            <person name="Bonometti L."/>
            <person name="Westerberg I."/>
            <person name="Brannstrom I.O."/>
            <person name="Guillou S."/>
            <person name="Cros-Aarteil S."/>
            <person name="Calhoun S."/>
            <person name="Haridas S."/>
            <person name="Kuo A."/>
            <person name="Mondo S."/>
            <person name="Pangilinan J."/>
            <person name="Riley R."/>
            <person name="LaButti K."/>
            <person name="Andreopoulos B."/>
            <person name="Lipzen A."/>
            <person name="Chen C."/>
            <person name="Yanf M."/>
            <person name="Daum C."/>
            <person name="Ng V."/>
            <person name="Clum A."/>
            <person name="Steindorff A."/>
            <person name="Ohm R."/>
            <person name="Martin F."/>
            <person name="Silar P."/>
            <person name="Natvig D."/>
            <person name="Lalanne C."/>
            <person name="Gautier V."/>
            <person name="Ament-velasquez S.L."/>
            <person name="Kruys A."/>
            <person name="Hutchinson M.I."/>
            <person name="Powell A.J."/>
            <person name="Barry K."/>
            <person name="Miller A.N."/>
            <person name="Grigoriev I.V."/>
            <person name="Debuchy R."/>
            <person name="Gladieux P."/>
            <person name="Thoren M.H."/>
            <person name="Johannesson H."/>
        </authorList>
    </citation>
    <scope>NUCLEOTIDE SEQUENCE</scope>
    <source>
        <strain evidence="2">SMH3187-1</strain>
    </source>
</reference>
<feature type="compositionally biased region" description="Low complexity" evidence="1">
    <location>
        <begin position="278"/>
        <end position="288"/>
    </location>
</feature>
<feature type="region of interest" description="Disordered" evidence="1">
    <location>
        <begin position="20"/>
        <end position="39"/>
    </location>
</feature>
<feature type="region of interest" description="Disordered" evidence="1">
    <location>
        <begin position="412"/>
        <end position="478"/>
    </location>
</feature>
<name>A0AA40EQS7_9PEZI</name>
<evidence type="ECO:0000256" key="1">
    <source>
        <dbReference type="SAM" id="MobiDB-lite"/>
    </source>
</evidence>
<sequence length="478" mass="51499">MGKVMWQKFCSFFGLCFKGERSPSSSSTPHARSEQEDPWVYDASQLPPVFESEDEFLSEAETPPDTRRRLSPNTGRRAWALRMAPSATVVPPPPPLFFTKRVTTFLRANLSDLIRAAVLTTPAGNLLVHASSLPASILRRQCAVAASLWALHHPAPLSFSDANSSNSSSPVPSSSTASLKSSRSTIPAVTVQLDSGIVFVIRQLQCGILFICMGGEEPLLTPTQSVNGTSSVSLASQERYLGEDDSPIASGLGSTASPGTLSSNITPLPSPSVQSLHSTATSSTVMASAPTGLSQANVRALRRQVEELARWLDSRLGALHIPDAGIGFGVKADTHSHRRELNWGSLLQRRTLAFHPSDVNDAHFVMMEKNACCHEPPQGSEQVSAGPTPHEKPEGELCNRVYVPLKLTPSVNTKTVEKEENSTAEREQKPPAKTRRLCGVEQPGGQDGSSPASWQEARREGEVVELGGWEDDSHTQGQ</sequence>
<proteinExistence type="predicted"/>
<gene>
    <name evidence="2" type="ORF">B0T18DRAFT_490400</name>
</gene>
<evidence type="ECO:0000313" key="2">
    <source>
        <dbReference type="EMBL" id="KAK0743753.1"/>
    </source>
</evidence>
<feature type="compositionally biased region" description="Basic and acidic residues" evidence="1">
    <location>
        <begin position="415"/>
        <end position="430"/>
    </location>
</feature>
<feature type="region of interest" description="Disordered" evidence="1">
    <location>
        <begin position="373"/>
        <end position="396"/>
    </location>
</feature>
<feature type="region of interest" description="Disordered" evidence="1">
    <location>
        <begin position="243"/>
        <end position="288"/>
    </location>
</feature>
<accession>A0AA40EQS7</accession>
<dbReference type="EMBL" id="JAUKUD010000005">
    <property type="protein sequence ID" value="KAK0743753.1"/>
    <property type="molecule type" value="Genomic_DNA"/>
</dbReference>
<evidence type="ECO:0000313" key="3">
    <source>
        <dbReference type="Proteomes" id="UP001172155"/>
    </source>
</evidence>
<protein>
    <submittedName>
        <fullName evidence="2">Uncharacterized protein</fullName>
    </submittedName>
</protein>
<keyword evidence="3" id="KW-1185">Reference proteome</keyword>
<feature type="compositionally biased region" description="Polar residues" evidence="1">
    <location>
        <begin position="252"/>
        <end position="277"/>
    </location>
</feature>
<dbReference type="AlphaFoldDB" id="A0AA40EQS7"/>
<comment type="caution">
    <text evidence="2">The sequence shown here is derived from an EMBL/GenBank/DDBJ whole genome shotgun (WGS) entry which is preliminary data.</text>
</comment>
<organism evidence="2 3">
    <name type="scientific">Schizothecium vesticola</name>
    <dbReference type="NCBI Taxonomy" id="314040"/>
    <lineage>
        <taxon>Eukaryota</taxon>
        <taxon>Fungi</taxon>
        <taxon>Dikarya</taxon>
        <taxon>Ascomycota</taxon>
        <taxon>Pezizomycotina</taxon>
        <taxon>Sordariomycetes</taxon>
        <taxon>Sordariomycetidae</taxon>
        <taxon>Sordariales</taxon>
        <taxon>Schizotheciaceae</taxon>
        <taxon>Schizothecium</taxon>
    </lineage>
</organism>